<dbReference type="RefSeq" id="WP_158496464.1">
    <property type="nucleotide sequence ID" value="NZ_JACHNA010000001.1"/>
</dbReference>
<keyword evidence="2" id="KW-0472">Membrane</keyword>
<keyword evidence="4" id="KW-1185">Reference proteome</keyword>
<reference evidence="3 4" key="1">
    <citation type="submission" date="2020-08" db="EMBL/GenBank/DDBJ databases">
        <title>Sequencing the genomes of 1000 actinobacteria strains.</title>
        <authorList>
            <person name="Klenk H.-P."/>
        </authorList>
    </citation>
    <scope>NUCLEOTIDE SEQUENCE [LARGE SCALE GENOMIC DNA]</scope>
    <source>
        <strain evidence="3 4">DSM 23974</strain>
    </source>
</reference>
<evidence type="ECO:0000256" key="1">
    <source>
        <dbReference type="SAM" id="MobiDB-lite"/>
    </source>
</evidence>
<feature type="transmembrane region" description="Helical" evidence="2">
    <location>
        <begin position="40"/>
        <end position="58"/>
    </location>
</feature>
<comment type="caution">
    <text evidence="3">The sequence shown here is derived from an EMBL/GenBank/DDBJ whole genome shotgun (WGS) entry which is preliminary data.</text>
</comment>
<dbReference type="EMBL" id="JACHNA010000001">
    <property type="protein sequence ID" value="MBB4735875.1"/>
    <property type="molecule type" value="Genomic_DNA"/>
</dbReference>
<sequence>MTMPPLGPRDDARLHHPDQQGSASDAGRHHTDQPAWLRRAYTFVFVLFTCVLIAAFAARGLGAQRGDTGAAIAVFALGTLAAVIITWFVTRRR</sequence>
<protein>
    <submittedName>
        <fullName evidence="3">Uncharacterized protein</fullName>
    </submittedName>
</protein>
<feature type="region of interest" description="Disordered" evidence="1">
    <location>
        <begin position="1"/>
        <end position="30"/>
    </location>
</feature>
<accession>A0A7W7GPH2</accession>
<proteinExistence type="predicted"/>
<feature type="compositionally biased region" description="Basic and acidic residues" evidence="1">
    <location>
        <begin position="8"/>
        <end position="18"/>
    </location>
</feature>
<evidence type="ECO:0000313" key="4">
    <source>
        <dbReference type="Proteomes" id="UP000540191"/>
    </source>
</evidence>
<keyword evidence="2" id="KW-0812">Transmembrane</keyword>
<evidence type="ECO:0000313" key="3">
    <source>
        <dbReference type="EMBL" id="MBB4735875.1"/>
    </source>
</evidence>
<name>A0A7W7GPH2_9MICC</name>
<evidence type="ECO:0000256" key="2">
    <source>
        <dbReference type="SAM" id="Phobius"/>
    </source>
</evidence>
<keyword evidence="2" id="KW-1133">Transmembrane helix</keyword>
<organism evidence="3 4">
    <name type="scientific">Micrococcus cohnii</name>
    <dbReference type="NCBI Taxonomy" id="993416"/>
    <lineage>
        <taxon>Bacteria</taxon>
        <taxon>Bacillati</taxon>
        <taxon>Actinomycetota</taxon>
        <taxon>Actinomycetes</taxon>
        <taxon>Micrococcales</taxon>
        <taxon>Micrococcaceae</taxon>
        <taxon>Micrococcus</taxon>
    </lineage>
</organism>
<gene>
    <name evidence="3" type="ORF">HDA30_001383</name>
</gene>
<dbReference type="Proteomes" id="UP000540191">
    <property type="component" value="Unassembled WGS sequence"/>
</dbReference>
<feature type="transmembrane region" description="Helical" evidence="2">
    <location>
        <begin position="70"/>
        <end position="90"/>
    </location>
</feature>
<dbReference type="AlphaFoldDB" id="A0A7W7GPH2"/>